<evidence type="ECO:0000313" key="4">
    <source>
        <dbReference type="EMBL" id="OEL11592.1"/>
    </source>
</evidence>
<dbReference type="GO" id="GO:0005975">
    <property type="term" value="P:carbohydrate metabolic process"/>
    <property type="evidence" value="ECO:0007669"/>
    <property type="project" value="UniProtKB-ARBA"/>
</dbReference>
<gene>
    <name evidence="4" type="ORF">BHF72_1994</name>
</gene>
<evidence type="ECO:0000256" key="2">
    <source>
        <dbReference type="ARBA" id="ARBA00023157"/>
    </source>
</evidence>
<proteinExistence type="predicted"/>
<keyword evidence="1" id="KW-0732">Signal</keyword>
<dbReference type="PATRIC" id="fig|237258.4.peg.1986"/>
<dbReference type="EMBL" id="MKGI01000031">
    <property type="protein sequence ID" value="OEL11592.1"/>
    <property type="molecule type" value="Genomic_DNA"/>
</dbReference>
<dbReference type="Proteomes" id="UP000095601">
    <property type="component" value="Unassembled WGS sequence"/>
</dbReference>
<organism evidence="4 5">
    <name type="scientific">Cloacibacterium normanense</name>
    <dbReference type="NCBI Taxonomy" id="237258"/>
    <lineage>
        <taxon>Bacteria</taxon>
        <taxon>Pseudomonadati</taxon>
        <taxon>Bacteroidota</taxon>
        <taxon>Flavobacteriia</taxon>
        <taxon>Flavobacteriales</taxon>
        <taxon>Weeksellaceae</taxon>
    </lineage>
</organism>
<dbReference type="Gene3D" id="2.60.120.200">
    <property type="match status" value="1"/>
</dbReference>
<sequence>MKNKIFKIFGALSISFLMFSCQNLDRPELGDYPKDANQPGGPLKFYVAFDGTTSNPLMNAVDSIRAKFPSDNPLASIDGAKGKAAQGANYKYIKYSSANDFAKEAKSFSLSVWVKKGDLKTDHIFSMPAPSSYHWSAASMFLLTEGTAAQPVVKFFVKDKTSEKWFEWTGANAVTGLYDNNWHHLAFVYDAGTSKMTLYKDGVAHTNAPEWTGHGNVVLEPTKITGLKIGAGPQEFTAQQVSQGASDWLKNSWNGGIDQFRLYATALTAAEVNTLYTKKK</sequence>
<name>A0A1E5UFB9_9FLAO</name>
<evidence type="ECO:0000259" key="3">
    <source>
        <dbReference type="SMART" id="SM00560"/>
    </source>
</evidence>
<dbReference type="KEGG" id="cnr:EB819_00535"/>
<reference evidence="4 5" key="1">
    <citation type="submission" date="2016-09" db="EMBL/GenBank/DDBJ databases">
        <authorList>
            <person name="Capua I."/>
            <person name="De Benedictis P."/>
            <person name="Joannis T."/>
            <person name="Lombin L.H."/>
            <person name="Cattoli G."/>
        </authorList>
    </citation>
    <scope>NUCLEOTIDE SEQUENCE [LARGE SCALE GENOMIC DNA]</scope>
    <source>
        <strain evidence="4 5">NRS-1</strain>
    </source>
</reference>
<dbReference type="PROSITE" id="PS51257">
    <property type="entry name" value="PROKAR_LIPOPROTEIN"/>
    <property type="match status" value="1"/>
</dbReference>
<dbReference type="InterPro" id="IPR006558">
    <property type="entry name" value="LamG-like"/>
</dbReference>
<dbReference type="SMART" id="SM00560">
    <property type="entry name" value="LamGL"/>
    <property type="match status" value="1"/>
</dbReference>
<dbReference type="OrthoDB" id="9814380at2"/>
<protein>
    <submittedName>
        <fullName evidence="4">Concanavalin A-like lectin/glucanases superfamily protein</fullName>
    </submittedName>
</protein>
<dbReference type="STRING" id="237258.SAMN04489756_11511"/>
<accession>A0A1E5UFB9</accession>
<dbReference type="Pfam" id="PF13385">
    <property type="entry name" value="Laminin_G_3"/>
    <property type="match status" value="1"/>
</dbReference>
<dbReference type="GO" id="GO:0004553">
    <property type="term" value="F:hydrolase activity, hydrolyzing O-glycosyl compounds"/>
    <property type="evidence" value="ECO:0007669"/>
    <property type="project" value="UniProtKB-ARBA"/>
</dbReference>
<comment type="caution">
    <text evidence="4">The sequence shown here is derived from an EMBL/GenBank/DDBJ whole genome shotgun (WGS) entry which is preliminary data.</text>
</comment>
<evidence type="ECO:0000313" key="5">
    <source>
        <dbReference type="Proteomes" id="UP000095601"/>
    </source>
</evidence>
<dbReference type="AlphaFoldDB" id="A0A1E5UFB9"/>
<keyword evidence="2" id="KW-1015">Disulfide bond</keyword>
<dbReference type="SUPFAM" id="SSF49899">
    <property type="entry name" value="Concanavalin A-like lectins/glucanases"/>
    <property type="match status" value="1"/>
</dbReference>
<dbReference type="RefSeq" id="WP_069797949.1">
    <property type="nucleotide sequence ID" value="NZ_CP034157.1"/>
</dbReference>
<feature type="domain" description="LamG-like jellyroll fold" evidence="3">
    <location>
        <begin position="106"/>
        <end position="270"/>
    </location>
</feature>
<dbReference type="InterPro" id="IPR013320">
    <property type="entry name" value="ConA-like_dom_sf"/>
</dbReference>
<evidence type="ECO:0000256" key="1">
    <source>
        <dbReference type="ARBA" id="ARBA00022729"/>
    </source>
</evidence>
<keyword evidence="4" id="KW-0430">Lectin</keyword>
<dbReference type="GO" id="GO:0030246">
    <property type="term" value="F:carbohydrate binding"/>
    <property type="evidence" value="ECO:0007669"/>
    <property type="project" value="UniProtKB-KW"/>
</dbReference>
<keyword evidence="5" id="KW-1185">Reference proteome</keyword>